<dbReference type="Proteomes" id="UP000036681">
    <property type="component" value="Unplaced"/>
</dbReference>
<reference evidence="2" key="1">
    <citation type="submission" date="2017-02" db="UniProtKB">
        <authorList>
            <consortium name="WormBaseParasite"/>
        </authorList>
    </citation>
    <scope>IDENTIFICATION</scope>
</reference>
<proteinExistence type="predicted"/>
<dbReference type="AlphaFoldDB" id="A0A0M3HK86"/>
<sequence length="97" mass="11615">LRFFHKISHYTICYLVRWVKKWHFDFKQIPKLISQQIEPHFRFDSSNQRIAHLLDFIDAHILRTNGQPVHSDFRCTGILNSVKDGSRSDTPNAVYWM</sequence>
<organism evidence="1 2">
    <name type="scientific">Ascaris lumbricoides</name>
    <name type="common">Giant roundworm</name>
    <dbReference type="NCBI Taxonomy" id="6252"/>
    <lineage>
        <taxon>Eukaryota</taxon>
        <taxon>Metazoa</taxon>
        <taxon>Ecdysozoa</taxon>
        <taxon>Nematoda</taxon>
        <taxon>Chromadorea</taxon>
        <taxon>Rhabditida</taxon>
        <taxon>Spirurina</taxon>
        <taxon>Ascaridomorpha</taxon>
        <taxon>Ascaridoidea</taxon>
        <taxon>Ascarididae</taxon>
        <taxon>Ascaris</taxon>
    </lineage>
</organism>
<protein>
    <submittedName>
        <fullName evidence="2">Transposase</fullName>
    </submittedName>
</protein>
<evidence type="ECO:0000313" key="1">
    <source>
        <dbReference type="Proteomes" id="UP000036681"/>
    </source>
</evidence>
<evidence type="ECO:0000313" key="2">
    <source>
        <dbReference type="WBParaSite" id="ALUE_0000193101-mRNA-1"/>
    </source>
</evidence>
<dbReference type="WBParaSite" id="ALUE_0000193101-mRNA-1">
    <property type="protein sequence ID" value="ALUE_0000193101-mRNA-1"/>
    <property type="gene ID" value="ALUE_0000193101"/>
</dbReference>
<keyword evidence="1" id="KW-1185">Reference proteome</keyword>
<accession>A0A0M3HK86</accession>
<name>A0A0M3HK86_ASCLU</name>